<gene>
    <name evidence="3" type="ORF">D9619_004280</name>
</gene>
<sequence length="309" mass="35110">MQTRKTITIVTSPSTNTRPLPSFGGLTSPMAKKAPIYRVEERSRTIYVASDVDPSQWDTHSLNTIFSMAEAPDGTGEFEVEQPIRRAHSVETQIIVMDEYPGERSDESRVSSPRSSPNRISVYHPRRPGVRSAGALEAPPLDSRRVSPGRASNPLPPPRRQILFYHKHDPYYGFTNFSAHPVVYNGKKYPTSEHLFQSFKFQKHRPNLAEHIRTCSERPSVAFSEARRFQPEVRPDWKQVNIAKMDETLFHKFTQHADLQADLLGTGDAELIEDSDKDAFWGVGADRKGRNELGKCLERLRTKLRGLNQ</sequence>
<evidence type="ECO:0000259" key="2">
    <source>
        <dbReference type="Pfam" id="PF08719"/>
    </source>
</evidence>
<protein>
    <recommendedName>
        <fullName evidence="2">NADAR domain-containing protein</fullName>
    </recommendedName>
</protein>
<reference evidence="3 4" key="1">
    <citation type="journal article" date="2020" name="ISME J.">
        <title>Uncovering the hidden diversity of litter-decomposition mechanisms in mushroom-forming fungi.</title>
        <authorList>
            <person name="Floudas D."/>
            <person name="Bentzer J."/>
            <person name="Ahren D."/>
            <person name="Johansson T."/>
            <person name="Persson P."/>
            <person name="Tunlid A."/>
        </authorList>
    </citation>
    <scope>NUCLEOTIDE SEQUENCE [LARGE SCALE GENOMIC DNA]</scope>
    <source>
        <strain evidence="3 4">CBS 101986</strain>
    </source>
</reference>
<dbReference type="InterPro" id="IPR037238">
    <property type="entry name" value="YbiA-like_sf"/>
</dbReference>
<dbReference type="AlphaFoldDB" id="A0A8H5F8F3"/>
<dbReference type="OrthoDB" id="206452at2759"/>
<accession>A0A8H5F8F3</accession>
<comment type="caution">
    <text evidence="3">The sequence shown here is derived from an EMBL/GenBank/DDBJ whole genome shotgun (WGS) entry which is preliminary data.</text>
</comment>
<evidence type="ECO:0000256" key="1">
    <source>
        <dbReference type="SAM" id="MobiDB-lite"/>
    </source>
</evidence>
<dbReference type="NCBIfam" id="TIGR02464">
    <property type="entry name" value="ribofla_fusion"/>
    <property type="match status" value="1"/>
</dbReference>
<organism evidence="3 4">
    <name type="scientific">Psilocybe cf. subviscida</name>
    <dbReference type="NCBI Taxonomy" id="2480587"/>
    <lineage>
        <taxon>Eukaryota</taxon>
        <taxon>Fungi</taxon>
        <taxon>Dikarya</taxon>
        <taxon>Basidiomycota</taxon>
        <taxon>Agaricomycotina</taxon>
        <taxon>Agaricomycetes</taxon>
        <taxon>Agaricomycetidae</taxon>
        <taxon>Agaricales</taxon>
        <taxon>Agaricineae</taxon>
        <taxon>Strophariaceae</taxon>
        <taxon>Psilocybe</taxon>
    </lineage>
</organism>
<evidence type="ECO:0000313" key="4">
    <source>
        <dbReference type="Proteomes" id="UP000567179"/>
    </source>
</evidence>
<feature type="compositionally biased region" description="Low complexity" evidence="1">
    <location>
        <begin position="110"/>
        <end position="122"/>
    </location>
</feature>
<keyword evidence="4" id="KW-1185">Reference proteome</keyword>
<dbReference type="SUPFAM" id="SSF143990">
    <property type="entry name" value="YbiA-like"/>
    <property type="match status" value="1"/>
</dbReference>
<dbReference type="Proteomes" id="UP000567179">
    <property type="component" value="Unassembled WGS sequence"/>
</dbReference>
<dbReference type="Pfam" id="PF08719">
    <property type="entry name" value="NADAR"/>
    <property type="match status" value="1"/>
</dbReference>
<feature type="domain" description="NADAR" evidence="2">
    <location>
        <begin position="164"/>
        <end position="305"/>
    </location>
</feature>
<proteinExistence type="predicted"/>
<evidence type="ECO:0000313" key="3">
    <source>
        <dbReference type="EMBL" id="KAF5327551.1"/>
    </source>
</evidence>
<dbReference type="EMBL" id="JAACJJ010000014">
    <property type="protein sequence ID" value="KAF5327551.1"/>
    <property type="molecule type" value="Genomic_DNA"/>
</dbReference>
<name>A0A8H5F8F3_9AGAR</name>
<dbReference type="Gene3D" id="1.10.357.40">
    <property type="entry name" value="YbiA-like"/>
    <property type="match status" value="1"/>
</dbReference>
<dbReference type="CDD" id="cd15457">
    <property type="entry name" value="NADAR"/>
    <property type="match status" value="1"/>
</dbReference>
<dbReference type="InterPro" id="IPR012816">
    <property type="entry name" value="NADAR"/>
</dbReference>
<feature type="region of interest" description="Disordered" evidence="1">
    <location>
        <begin position="96"/>
        <end position="159"/>
    </location>
</feature>